<dbReference type="FunFam" id="3.40.50.720:FF:000924">
    <property type="entry name" value="GDP-mannose 4,6 dehydratase"/>
    <property type="match status" value="1"/>
</dbReference>
<proteinExistence type="predicted"/>
<comment type="caution">
    <text evidence="4">The sequence shown here is derived from an EMBL/GenBank/DDBJ whole genome shotgun (WGS) entry which is preliminary data.</text>
</comment>
<dbReference type="Gene3D" id="3.40.50.720">
    <property type="entry name" value="NAD(P)-binding Rossmann-like Domain"/>
    <property type="match status" value="1"/>
</dbReference>
<dbReference type="PANTHER" id="PTHR43000">
    <property type="entry name" value="DTDP-D-GLUCOSE 4,6-DEHYDRATASE-RELATED"/>
    <property type="match status" value="1"/>
</dbReference>
<reference evidence="4" key="1">
    <citation type="journal article" date="2014" name="Front. Microbiol.">
        <title>High frequency of phylogenetically diverse reductive dehalogenase-homologous genes in deep subseafloor sedimentary metagenomes.</title>
        <authorList>
            <person name="Kawai M."/>
            <person name="Futagami T."/>
            <person name="Toyoda A."/>
            <person name="Takaki Y."/>
            <person name="Nishi S."/>
            <person name="Hori S."/>
            <person name="Arai W."/>
            <person name="Tsubouchi T."/>
            <person name="Morono Y."/>
            <person name="Uchiyama I."/>
            <person name="Ito T."/>
            <person name="Fujiyama A."/>
            <person name="Inagaki F."/>
            <person name="Takami H."/>
        </authorList>
    </citation>
    <scope>NUCLEOTIDE SEQUENCE</scope>
    <source>
        <strain evidence="4">Expedition CK06-06</strain>
    </source>
</reference>
<name>X0RWC5_9ZZZZ</name>
<evidence type="ECO:0000259" key="3">
    <source>
        <dbReference type="Pfam" id="PF16363"/>
    </source>
</evidence>
<dbReference type="SUPFAM" id="SSF51735">
    <property type="entry name" value="NAD(P)-binding Rossmann-fold domains"/>
    <property type="match status" value="1"/>
</dbReference>
<dbReference type="EMBL" id="BARS01006356">
    <property type="protein sequence ID" value="GAF68027.1"/>
    <property type="molecule type" value="Genomic_DNA"/>
</dbReference>
<protein>
    <recommendedName>
        <fullName evidence="3">NAD(P)-binding domain-containing protein</fullName>
    </recommendedName>
</protein>
<feature type="domain" description="NAD(P)-binding" evidence="3">
    <location>
        <begin position="4"/>
        <end position="262"/>
    </location>
</feature>
<evidence type="ECO:0000256" key="2">
    <source>
        <dbReference type="ARBA" id="ARBA00023239"/>
    </source>
</evidence>
<comment type="cofactor">
    <cofactor evidence="1">
        <name>NADP(+)</name>
        <dbReference type="ChEBI" id="CHEBI:58349"/>
    </cofactor>
</comment>
<sequence length="271" mass="30555">MNLLITGITGFVGSHLADYILQNHPDNELYGIKRWRSPLDNINHIKKLKLYDCDLRDLSSLITVFGKIKPDIIFHLAAQSFVSTSYTAPADTIDTNVVGTVNLLETVRILKINPIIHICSSSEVYGQVSEKDVPIKESCPLRPVSPYAVSKVGEDMAGLMYYEAYGLKTIRTRMFTHTGPRRGRVFVVSFFAKQLAQIEKKIQEPVLRVGNLDSVRTFCDVRDAVRAYWILVHKCKPGEVYNVGGTVTKTIREMLDMLLSHLNFPGKIQIK</sequence>
<evidence type="ECO:0000313" key="4">
    <source>
        <dbReference type="EMBL" id="GAF68027.1"/>
    </source>
</evidence>
<feature type="non-terminal residue" evidence="4">
    <location>
        <position position="271"/>
    </location>
</feature>
<dbReference type="Gene3D" id="3.90.25.10">
    <property type="entry name" value="UDP-galactose 4-epimerase, domain 1"/>
    <property type="match status" value="1"/>
</dbReference>
<keyword evidence="2" id="KW-0456">Lyase</keyword>
<dbReference type="AlphaFoldDB" id="X0RWC5"/>
<gene>
    <name evidence="4" type="ORF">S01H1_12388</name>
</gene>
<dbReference type="Pfam" id="PF16363">
    <property type="entry name" value="GDP_Man_Dehyd"/>
    <property type="match status" value="1"/>
</dbReference>
<dbReference type="CDD" id="cd05260">
    <property type="entry name" value="GDP_MD_SDR_e"/>
    <property type="match status" value="1"/>
</dbReference>
<accession>X0RWC5</accession>
<evidence type="ECO:0000256" key="1">
    <source>
        <dbReference type="ARBA" id="ARBA00001937"/>
    </source>
</evidence>
<dbReference type="InterPro" id="IPR016040">
    <property type="entry name" value="NAD(P)-bd_dom"/>
</dbReference>
<dbReference type="InterPro" id="IPR036291">
    <property type="entry name" value="NAD(P)-bd_dom_sf"/>
</dbReference>
<organism evidence="4">
    <name type="scientific">marine sediment metagenome</name>
    <dbReference type="NCBI Taxonomy" id="412755"/>
    <lineage>
        <taxon>unclassified sequences</taxon>
        <taxon>metagenomes</taxon>
        <taxon>ecological metagenomes</taxon>
    </lineage>
</organism>
<dbReference type="GO" id="GO:0008446">
    <property type="term" value="F:GDP-mannose 4,6-dehydratase activity"/>
    <property type="evidence" value="ECO:0007669"/>
    <property type="project" value="UniProtKB-ARBA"/>
</dbReference>